<gene>
    <name evidence="11" type="primary">LOC111125278</name>
    <name evidence="9" type="synonym">inx</name>
</gene>
<sequence length="405" mass="47714">MGHLVEDITGKALRKIKIGTTDDTGAHRLNRLYCMAFFIVLTLFTSAKQFVGEPISCWCPAQFKKFHVAYANAYCWIKNTYLVPFEETLPVEHDDRNEREIMYYQWVPVIFAFQAFMFFLPRMFWKHWNGYSGFDLKKVLKIAEDAAYESPDDRSEKIGHLAVFVDRWIAVRDCIVSKTKTLTKIKEYIANGGFHHGNFMSVFYLITDFLYFANSLGQIFLLEAILGNRFLYVGPDFLKLMLESKKWEDMARFPLVTYCDFDIRQLSNLQRWTVQCSLPVNLFNEKLFVVVWFLLFGMTLLNGIHLIWNIITFCLPWRQHEYVNKYLTISKPKHYSSIEDVRQKDLVDKFTTHYLKRDGIFVIWMVSANTSQVLASELVHTLWVNYCQKPAIQTYIHLQDGERQC</sequence>
<evidence type="ECO:0000256" key="7">
    <source>
        <dbReference type="ARBA" id="ARBA00023136"/>
    </source>
</evidence>
<evidence type="ECO:0000256" key="4">
    <source>
        <dbReference type="ARBA" id="ARBA00022692"/>
    </source>
</evidence>
<accession>A0A8B8D903</accession>
<dbReference type="Pfam" id="PF00876">
    <property type="entry name" value="Innexin"/>
    <property type="match status" value="1"/>
</dbReference>
<comment type="similarity">
    <text evidence="9">Belongs to the pannexin family.</text>
</comment>
<keyword evidence="3" id="KW-1003">Cell membrane</keyword>
<dbReference type="GeneID" id="111125278"/>
<keyword evidence="7 9" id="KW-0472">Membrane</keyword>
<evidence type="ECO:0000256" key="9">
    <source>
        <dbReference type="RuleBase" id="RU010713"/>
    </source>
</evidence>
<dbReference type="KEGG" id="cvn:111125278"/>
<dbReference type="PANTHER" id="PTHR11893:SF36">
    <property type="entry name" value="INNEXIN-5"/>
    <property type="match status" value="1"/>
</dbReference>
<dbReference type="GO" id="GO:0005921">
    <property type="term" value="C:gap junction"/>
    <property type="evidence" value="ECO:0007669"/>
    <property type="project" value="UniProtKB-UniRule"/>
</dbReference>
<dbReference type="GO" id="GO:0034220">
    <property type="term" value="P:monoatomic ion transmembrane transport"/>
    <property type="evidence" value="ECO:0007669"/>
    <property type="project" value="UniProtKB-KW"/>
</dbReference>
<keyword evidence="5 9" id="KW-1133">Transmembrane helix</keyword>
<keyword evidence="6 9" id="KW-0406">Ion transport</keyword>
<feature type="transmembrane region" description="Helical" evidence="9">
    <location>
        <begin position="209"/>
        <end position="232"/>
    </location>
</feature>
<dbReference type="InterPro" id="IPR000990">
    <property type="entry name" value="Innexin"/>
</dbReference>
<evidence type="ECO:0000256" key="6">
    <source>
        <dbReference type="ARBA" id="ARBA00023065"/>
    </source>
</evidence>
<comment type="function">
    <text evidence="9">Structural component of the gap junctions.</text>
</comment>
<dbReference type="PRINTS" id="PR01262">
    <property type="entry name" value="INNEXIN"/>
</dbReference>
<dbReference type="PANTHER" id="PTHR11893">
    <property type="entry name" value="INNEXIN"/>
    <property type="match status" value="1"/>
</dbReference>
<evidence type="ECO:0000256" key="5">
    <source>
        <dbReference type="ARBA" id="ARBA00022989"/>
    </source>
</evidence>
<dbReference type="PROSITE" id="PS51013">
    <property type="entry name" value="PANNEXIN"/>
    <property type="match status" value="1"/>
</dbReference>
<evidence type="ECO:0000313" key="10">
    <source>
        <dbReference type="Proteomes" id="UP000694844"/>
    </source>
</evidence>
<keyword evidence="4 9" id="KW-0812">Transmembrane</keyword>
<comment type="subcellular location">
    <subcellularLocation>
        <location evidence="1 9">Cell membrane</location>
        <topology evidence="1 9">Multi-pass membrane protein</topology>
    </subcellularLocation>
</comment>
<proteinExistence type="inferred from homology"/>
<dbReference type="Proteomes" id="UP000694844">
    <property type="component" value="Chromosome 3"/>
</dbReference>
<dbReference type="OrthoDB" id="5867527at2759"/>
<dbReference type="RefSeq" id="XP_022324592.1">
    <property type="nucleotide sequence ID" value="XM_022468884.1"/>
</dbReference>
<evidence type="ECO:0000256" key="3">
    <source>
        <dbReference type="ARBA" id="ARBA00022475"/>
    </source>
</evidence>
<dbReference type="GO" id="GO:0005886">
    <property type="term" value="C:plasma membrane"/>
    <property type="evidence" value="ECO:0007669"/>
    <property type="project" value="UniProtKB-SubCell"/>
</dbReference>
<comment type="caution">
    <text evidence="9">Lacks conserved residue(s) required for the propagation of feature annotation.</text>
</comment>
<evidence type="ECO:0000256" key="2">
    <source>
        <dbReference type="ARBA" id="ARBA00022448"/>
    </source>
</evidence>
<evidence type="ECO:0000256" key="1">
    <source>
        <dbReference type="ARBA" id="ARBA00004651"/>
    </source>
</evidence>
<feature type="transmembrane region" description="Helical" evidence="9">
    <location>
        <begin position="101"/>
        <end position="120"/>
    </location>
</feature>
<organism evidence="10 11">
    <name type="scientific">Crassostrea virginica</name>
    <name type="common">Eastern oyster</name>
    <dbReference type="NCBI Taxonomy" id="6565"/>
    <lineage>
        <taxon>Eukaryota</taxon>
        <taxon>Metazoa</taxon>
        <taxon>Spiralia</taxon>
        <taxon>Lophotrochozoa</taxon>
        <taxon>Mollusca</taxon>
        <taxon>Bivalvia</taxon>
        <taxon>Autobranchia</taxon>
        <taxon>Pteriomorphia</taxon>
        <taxon>Ostreida</taxon>
        <taxon>Ostreoidea</taxon>
        <taxon>Ostreidae</taxon>
        <taxon>Crassostrea</taxon>
    </lineage>
</organism>
<feature type="transmembrane region" description="Helical" evidence="9">
    <location>
        <begin position="287"/>
        <end position="308"/>
    </location>
</feature>
<keyword evidence="10" id="KW-1185">Reference proteome</keyword>
<protein>
    <recommendedName>
        <fullName evidence="9">Innexin</fullName>
    </recommendedName>
</protein>
<keyword evidence="8 9" id="KW-0407">Ion channel</keyword>
<keyword evidence="2 9" id="KW-0813">Transport</keyword>
<reference evidence="11" key="1">
    <citation type="submission" date="2025-08" db="UniProtKB">
        <authorList>
            <consortium name="RefSeq"/>
        </authorList>
    </citation>
    <scope>IDENTIFICATION</scope>
    <source>
        <tissue evidence="11">Whole sample</tissue>
    </source>
</reference>
<name>A0A8B8D903_CRAVI</name>
<evidence type="ECO:0000313" key="11">
    <source>
        <dbReference type="RefSeq" id="XP_022324592.1"/>
    </source>
</evidence>
<evidence type="ECO:0000256" key="8">
    <source>
        <dbReference type="ARBA" id="ARBA00023303"/>
    </source>
</evidence>
<dbReference type="AlphaFoldDB" id="A0A8B8D903"/>